<reference evidence="1" key="1">
    <citation type="journal article" date="2020" name="Stud. Mycol.">
        <title>101 Dothideomycetes genomes: a test case for predicting lifestyles and emergence of pathogens.</title>
        <authorList>
            <person name="Haridas S."/>
            <person name="Albert R."/>
            <person name="Binder M."/>
            <person name="Bloem J."/>
            <person name="Labutti K."/>
            <person name="Salamov A."/>
            <person name="Andreopoulos B."/>
            <person name="Baker S."/>
            <person name="Barry K."/>
            <person name="Bills G."/>
            <person name="Bluhm B."/>
            <person name="Cannon C."/>
            <person name="Castanera R."/>
            <person name="Culley D."/>
            <person name="Daum C."/>
            <person name="Ezra D."/>
            <person name="Gonzalez J."/>
            <person name="Henrissat B."/>
            <person name="Kuo A."/>
            <person name="Liang C."/>
            <person name="Lipzen A."/>
            <person name="Lutzoni F."/>
            <person name="Magnuson J."/>
            <person name="Mondo S."/>
            <person name="Nolan M."/>
            <person name="Ohm R."/>
            <person name="Pangilinan J."/>
            <person name="Park H.-J."/>
            <person name="Ramirez L."/>
            <person name="Alfaro M."/>
            <person name="Sun H."/>
            <person name="Tritt A."/>
            <person name="Yoshinaga Y."/>
            <person name="Zwiers L.-H."/>
            <person name="Turgeon B."/>
            <person name="Goodwin S."/>
            <person name="Spatafora J."/>
            <person name="Crous P."/>
            <person name="Grigoriev I."/>
        </authorList>
    </citation>
    <scope>NUCLEOTIDE SEQUENCE</scope>
    <source>
        <strain evidence="1">ATCC 200398</strain>
    </source>
</reference>
<comment type="caution">
    <text evidence="1">The sequence shown here is derived from an EMBL/GenBank/DDBJ whole genome shotgun (WGS) entry which is preliminary data.</text>
</comment>
<accession>A0ACB6Q8H4</accession>
<dbReference type="Proteomes" id="UP000799755">
    <property type="component" value="Unassembled WGS sequence"/>
</dbReference>
<feature type="non-terminal residue" evidence="1">
    <location>
        <position position="1"/>
    </location>
</feature>
<name>A0ACB6Q8H4_9PLEO</name>
<proteinExistence type="predicted"/>
<dbReference type="EMBL" id="MU003553">
    <property type="protein sequence ID" value="KAF2463181.1"/>
    <property type="molecule type" value="Genomic_DNA"/>
</dbReference>
<keyword evidence="2" id="KW-1185">Reference proteome</keyword>
<gene>
    <name evidence="1" type="ORF">BDR25DRAFT_246388</name>
</gene>
<sequence>KKKLKAENKAVYVTGLPLDATADEIDDVFSRYCGMIAVGTDGNKRIKLYNGDDGKFKGEALVVFFRKESIAQALRMLDEQPLRIGGGEIMHIQEADMSYKKNEIAQLKGMAKKAQVQNRAAMEREVNDWSEDEEILKELPVDEKKENKHKKIVIVKHAFTLEEIEENPALILDIKQDLREEAEKHGPVTNVVLYDKEPDGIVTVRFQSTASTEGFIMNTDGRFYGGQQLESVVAEHKPMFQKSKKYDQVEWVADSDSD</sequence>
<protein>
    <submittedName>
        <fullName evidence="1">Uncharacterized protein</fullName>
    </submittedName>
</protein>
<evidence type="ECO:0000313" key="2">
    <source>
        <dbReference type="Proteomes" id="UP000799755"/>
    </source>
</evidence>
<evidence type="ECO:0000313" key="1">
    <source>
        <dbReference type="EMBL" id="KAF2463181.1"/>
    </source>
</evidence>
<organism evidence="1 2">
    <name type="scientific">Lindgomyces ingoldianus</name>
    <dbReference type="NCBI Taxonomy" id="673940"/>
    <lineage>
        <taxon>Eukaryota</taxon>
        <taxon>Fungi</taxon>
        <taxon>Dikarya</taxon>
        <taxon>Ascomycota</taxon>
        <taxon>Pezizomycotina</taxon>
        <taxon>Dothideomycetes</taxon>
        <taxon>Pleosporomycetidae</taxon>
        <taxon>Pleosporales</taxon>
        <taxon>Lindgomycetaceae</taxon>
        <taxon>Lindgomyces</taxon>
    </lineage>
</organism>